<reference evidence="4" key="2">
    <citation type="submission" date="2020-09" db="EMBL/GenBank/DDBJ databases">
        <authorList>
            <person name="Luo X."/>
        </authorList>
    </citation>
    <scope>NUCLEOTIDE SEQUENCE</scope>
    <source>
        <strain evidence="4">TRM S81-3</strain>
    </source>
</reference>
<feature type="region of interest" description="Disordered" evidence="1">
    <location>
        <begin position="1"/>
        <end position="34"/>
    </location>
</feature>
<feature type="transmembrane region" description="Helical" evidence="2">
    <location>
        <begin position="41"/>
        <end position="61"/>
    </location>
</feature>
<feature type="compositionally biased region" description="Polar residues" evidence="1">
    <location>
        <begin position="1"/>
        <end position="15"/>
    </location>
</feature>
<dbReference type="AlphaFoldDB" id="A0A926L6R2"/>
<dbReference type="InterPro" id="IPR009936">
    <property type="entry name" value="DUF1468"/>
</dbReference>
<dbReference type="Proteomes" id="UP000621210">
    <property type="component" value="Unassembled WGS sequence"/>
</dbReference>
<dbReference type="Pfam" id="PF07331">
    <property type="entry name" value="TctB"/>
    <property type="match status" value="1"/>
</dbReference>
<evidence type="ECO:0000313" key="5">
    <source>
        <dbReference type="Proteomes" id="UP000621210"/>
    </source>
</evidence>
<feature type="transmembrane region" description="Helical" evidence="2">
    <location>
        <begin position="177"/>
        <end position="199"/>
    </location>
</feature>
<name>A0A926L6R2_9ACTN</name>
<dbReference type="EMBL" id="JACVQF010000223">
    <property type="protein sequence ID" value="MBD0423647.1"/>
    <property type="molecule type" value="Genomic_DNA"/>
</dbReference>
<protein>
    <submittedName>
        <fullName evidence="4">Tripartite tricarboxylate transporter TctB family protein</fullName>
    </submittedName>
</protein>
<evidence type="ECO:0000256" key="1">
    <source>
        <dbReference type="SAM" id="MobiDB-lite"/>
    </source>
</evidence>
<evidence type="ECO:0000256" key="2">
    <source>
        <dbReference type="SAM" id="Phobius"/>
    </source>
</evidence>
<keyword evidence="2" id="KW-0812">Transmembrane</keyword>
<gene>
    <name evidence="4" type="ORF">H0H10_31590</name>
</gene>
<keyword evidence="2" id="KW-0472">Membrane</keyword>
<feature type="region of interest" description="Disordered" evidence="1">
    <location>
        <begin position="93"/>
        <end position="118"/>
    </location>
</feature>
<evidence type="ECO:0000259" key="3">
    <source>
        <dbReference type="Pfam" id="PF07331"/>
    </source>
</evidence>
<feature type="transmembrane region" description="Helical" evidence="2">
    <location>
        <begin position="142"/>
        <end position="171"/>
    </location>
</feature>
<evidence type="ECO:0000313" key="4">
    <source>
        <dbReference type="EMBL" id="MBD0423647.1"/>
    </source>
</evidence>
<feature type="domain" description="DUF1468" evidence="3">
    <location>
        <begin position="42"/>
        <end position="204"/>
    </location>
</feature>
<reference evidence="4" key="1">
    <citation type="submission" date="2020-09" db="EMBL/GenBank/DDBJ databases">
        <title>Streptomyces grisecoloratus sp. nov., isolated from cotton soil.</title>
        <authorList>
            <person name="Xing L."/>
        </authorList>
    </citation>
    <scope>NUCLEOTIDE SEQUENCE</scope>
    <source>
        <strain evidence="4">TRM S81-3</strain>
    </source>
</reference>
<dbReference type="RefSeq" id="WP_188184561.1">
    <property type="nucleotide sequence ID" value="NZ_JACVQF010000223.1"/>
</dbReference>
<comment type="caution">
    <text evidence="4">The sequence shown here is derived from an EMBL/GenBank/DDBJ whole genome shotgun (WGS) entry which is preliminary data.</text>
</comment>
<proteinExistence type="predicted"/>
<feature type="transmembrane region" description="Helical" evidence="2">
    <location>
        <begin position="67"/>
        <end position="89"/>
    </location>
</feature>
<organism evidence="4 5">
    <name type="scientific">Streptomyces griseicoloratus</name>
    <dbReference type="NCBI Taxonomy" id="2752516"/>
    <lineage>
        <taxon>Bacteria</taxon>
        <taxon>Bacillati</taxon>
        <taxon>Actinomycetota</taxon>
        <taxon>Actinomycetes</taxon>
        <taxon>Kitasatosporales</taxon>
        <taxon>Streptomycetaceae</taxon>
        <taxon>Streptomyces</taxon>
    </lineage>
</organism>
<keyword evidence="2" id="KW-1133">Transmembrane helix</keyword>
<sequence length="214" mass="22394">MTNSVSPGATVTGTGEESDAAEEITGPGAPRRRGGARSADFVIAVALLVIFTAAFVTALQWQAIAGLFPLIATGTGIALSAAFAVSSLLSRERERPSEPGPASTGPAAGQNAEDAEGTEDDQADADHLFFASLGRQDWTVSLAYFAAFFSGLYVFGLYVASVVFTVVYLRFQARSSWLFSAVYAVVLAAAVYALFGMALELPVPEGLLELTGRR</sequence>
<keyword evidence="5" id="KW-1185">Reference proteome</keyword>
<accession>A0A926L6R2</accession>